<proteinExistence type="predicted"/>
<protein>
    <recommendedName>
        <fullName evidence="5">Transmembrane protein</fullName>
    </recommendedName>
</protein>
<feature type="compositionally biased region" description="Basic residues" evidence="1">
    <location>
        <begin position="1"/>
        <end position="22"/>
    </location>
</feature>
<dbReference type="RefSeq" id="YP_009118992.1">
    <property type="nucleotide sequence ID" value="NC_026440.1"/>
</dbReference>
<feature type="transmembrane region" description="Helical" evidence="2">
    <location>
        <begin position="118"/>
        <end position="137"/>
    </location>
</feature>
<feature type="region of interest" description="Disordered" evidence="1">
    <location>
        <begin position="146"/>
        <end position="187"/>
    </location>
</feature>
<dbReference type="KEGG" id="vg:23461674"/>
<evidence type="ECO:0000256" key="1">
    <source>
        <dbReference type="SAM" id="MobiDB-lite"/>
    </source>
</evidence>
<dbReference type="GeneID" id="23461674"/>
<evidence type="ECO:0000256" key="2">
    <source>
        <dbReference type="SAM" id="Phobius"/>
    </source>
</evidence>
<feature type="compositionally biased region" description="Polar residues" evidence="1">
    <location>
        <begin position="176"/>
        <end position="187"/>
    </location>
</feature>
<feature type="region of interest" description="Disordered" evidence="1">
    <location>
        <begin position="1"/>
        <end position="30"/>
    </location>
</feature>
<evidence type="ECO:0000313" key="3">
    <source>
        <dbReference type="EMBL" id="AJF96757.1"/>
    </source>
</evidence>
<dbReference type="SMR" id="A0A0B5JB39"/>
<evidence type="ECO:0008006" key="5">
    <source>
        <dbReference type="Google" id="ProtNLM"/>
    </source>
</evidence>
<organism evidence="3 4">
    <name type="scientific">Pandoravirus inopinatum</name>
    <dbReference type="NCBI Taxonomy" id="1605721"/>
    <lineage>
        <taxon>Viruses</taxon>
        <taxon>Pandoravirus</taxon>
    </lineage>
</organism>
<dbReference type="EMBL" id="KP136319">
    <property type="protein sequence ID" value="AJF96757.1"/>
    <property type="molecule type" value="Genomic_DNA"/>
</dbReference>
<feature type="compositionally biased region" description="Polar residues" evidence="1">
    <location>
        <begin position="159"/>
        <end position="168"/>
    </location>
</feature>
<keyword evidence="2" id="KW-0812">Transmembrane</keyword>
<dbReference type="Proteomes" id="UP000202511">
    <property type="component" value="Segment"/>
</dbReference>
<sequence length="187" mass="21238">MGAQQKRRKKFDGRNPSKKKKKEVGPNGSARALFLSGGRARGRAAFLFVSRRSVLGVEWPIVMGVYAGALFSRQTAQRRRPQARQPTGRYAFLFFSEKRVARRRQTGKARPQKDGRHWRPVACNFFVLFIFFLSLLLKFYVRKRKPKGDADATPDNQKKTTGPRTWQSLGADRLPTCSSDCPSNCGQ</sequence>
<keyword evidence="2" id="KW-1133">Transmembrane helix</keyword>
<reference evidence="3 4" key="1">
    <citation type="journal article" date="2015" name="Parasitol. Res.">
        <title>Viruses in close associations with free-living amoebae.</title>
        <authorList>
            <person name="Scheid P."/>
        </authorList>
    </citation>
    <scope>NUCLEOTIDE SEQUENCE [LARGE SCALE GENOMIC DNA]</scope>
    <source>
        <strain evidence="3">KlaHel</strain>
    </source>
</reference>
<name>A0A0B5JB39_9VIRU</name>
<keyword evidence="2" id="KW-0472">Membrane</keyword>
<evidence type="ECO:0000313" key="4">
    <source>
        <dbReference type="Proteomes" id="UP000202511"/>
    </source>
</evidence>
<accession>A0A0B5JB39</accession>
<feature type="transmembrane region" description="Helical" evidence="2">
    <location>
        <begin position="53"/>
        <end position="71"/>
    </location>
</feature>